<evidence type="ECO:0000256" key="2">
    <source>
        <dbReference type="RuleBase" id="RU362116"/>
    </source>
</evidence>
<name>A0ABT4CXH6_9CLOT</name>
<dbReference type="PANTHER" id="PTHR30435:SF19">
    <property type="entry name" value="FLAGELLAR BASAL-BODY ROD PROTEIN FLGG"/>
    <property type="match status" value="1"/>
</dbReference>
<comment type="similarity">
    <text evidence="1 2">Belongs to the flagella basal body rod proteins family.</text>
</comment>
<evidence type="ECO:0000256" key="1">
    <source>
        <dbReference type="ARBA" id="ARBA00009677"/>
    </source>
</evidence>
<evidence type="ECO:0000313" key="6">
    <source>
        <dbReference type="EMBL" id="MCY6483703.1"/>
    </source>
</evidence>
<feature type="domain" description="Flagellar basal-body/hook protein C-terminal" evidence="4">
    <location>
        <begin position="210"/>
        <end position="253"/>
    </location>
</feature>
<accession>A0ABT4CXH6</accession>
<feature type="domain" description="Flagellar hook protein FlgE/F/G-like D1" evidence="5">
    <location>
        <begin position="96"/>
        <end position="168"/>
    </location>
</feature>
<organism evidence="6 7">
    <name type="scientific">Clostridium aestuarii</name>
    <dbReference type="NCBI Taxonomy" id="338193"/>
    <lineage>
        <taxon>Bacteria</taxon>
        <taxon>Bacillati</taxon>
        <taxon>Bacillota</taxon>
        <taxon>Clostridia</taxon>
        <taxon>Eubacteriales</taxon>
        <taxon>Clostridiaceae</taxon>
        <taxon>Clostridium</taxon>
    </lineage>
</organism>
<protein>
    <submittedName>
        <fullName evidence="6">Flagellar hook-basal body complex protein</fullName>
    </submittedName>
</protein>
<dbReference type="InterPro" id="IPR001444">
    <property type="entry name" value="Flag_bb_rod_N"/>
</dbReference>
<keyword evidence="6" id="KW-0966">Cell projection</keyword>
<dbReference type="SUPFAM" id="SSF117143">
    <property type="entry name" value="Flagellar hook protein flgE"/>
    <property type="match status" value="1"/>
</dbReference>
<dbReference type="Proteomes" id="UP001078443">
    <property type="component" value="Unassembled WGS sequence"/>
</dbReference>
<dbReference type="NCBIfam" id="TIGR03506">
    <property type="entry name" value="FlgEFG_subfam"/>
    <property type="match status" value="1"/>
</dbReference>
<evidence type="ECO:0000259" key="3">
    <source>
        <dbReference type="Pfam" id="PF00460"/>
    </source>
</evidence>
<keyword evidence="7" id="KW-1185">Reference proteome</keyword>
<keyword evidence="2" id="KW-0975">Bacterial flagellum</keyword>
<feature type="domain" description="Flagellar basal body rod protein N-terminal" evidence="3">
    <location>
        <begin position="5"/>
        <end position="35"/>
    </location>
</feature>
<dbReference type="Pfam" id="PF22692">
    <property type="entry name" value="LlgE_F_G_D1"/>
    <property type="match status" value="1"/>
</dbReference>
<proteinExistence type="inferred from homology"/>
<dbReference type="RefSeq" id="WP_268039979.1">
    <property type="nucleotide sequence ID" value="NZ_JAPQER010000002.1"/>
</dbReference>
<reference evidence="6" key="1">
    <citation type="submission" date="2022-12" db="EMBL/GenBank/DDBJ databases">
        <authorList>
            <person name="Wang J."/>
        </authorList>
    </citation>
    <scope>NUCLEOTIDE SEQUENCE</scope>
    <source>
        <strain evidence="6">HY-45-18</strain>
    </source>
</reference>
<keyword evidence="6" id="KW-0282">Flagellum</keyword>
<evidence type="ECO:0000313" key="7">
    <source>
        <dbReference type="Proteomes" id="UP001078443"/>
    </source>
</evidence>
<dbReference type="InterPro" id="IPR019776">
    <property type="entry name" value="Flagellar_basal_body_rod_CS"/>
</dbReference>
<gene>
    <name evidence="6" type="ORF">OW763_04990</name>
</gene>
<dbReference type="InterPro" id="IPR010930">
    <property type="entry name" value="Flg_bb/hook_C_dom"/>
</dbReference>
<comment type="caution">
    <text evidence="6">The sequence shown here is derived from an EMBL/GenBank/DDBJ whole genome shotgun (WGS) entry which is preliminary data.</text>
</comment>
<dbReference type="Pfam" id="PF00460">
    <property type="entry name" value="Flg_bb_rod"/>
    <property type="match status" value="1"/>
</dbReference>
<dbReference type="InterPro" id="IPR053967">
    <property type="entry name" value="LlgE_F_G-like_D1"/>
</dbReference>
<dbReference type="PROSITE" id="PS00588">
    <property type="entry name" value="FLAGELLA_BB_ROD"/>
    <property type="match status" value="1"/>
</dbReference>
<dbReference type="EMBL" id="JAPQER010000002">
    <property type="protein sequence ID" value="MCY6483703.1"/>
    <property type="molecule type" value="Genomic_DNA"/>
</dbReference>
<dbReference type="PANTHER" id="PTHR30435">
    <property type="entry name" value="FLAGELLAR PROTEIN"/>
    <property type="match status" value="1"/>
</dbReference>
<dbReference type="Pfam" id="PF06429">
    <property type="entry name" value="Flg_bbr_C"/>
    <property type="match status" value="1"/>
</dbReference>
<evidence type="ECO:0000259" key="5">
    <source>
        <dbReference type="Pfam" id="PF22692"/>
    </source>
</evidence>
<comment type="subcellular location">
    <subcellularLocation>
        <location evidence="2">Bacterial flagellum basal body</location>
    </subcellularLocation>
</comment>
<sequence>MIRGIYTAVSGLITQEARQDVISNNLANANTVGFKSDNLIAKKFDDVLLENYDKEINGKNVKNTLGKLSMGSEIDETFTNYGQGVVENTNRDTDFAINGSGFFAVSRENGFNKENYYTRNGHFHINNAGYLVNDQGDKVLAKNIETNNIEPIYVGKGKINCNESGEISIDKSIAYKLYIANFKDNNSLEKVSENLYKGENPLQSNSKIRQYALEKSNVNVMNEMTNMMMTLRMFESNQKAVQSIDASLEKTVNEVGKV</sequence>
<evidence type="ECO:0000259" key="4">
    <source>
        <dbReference type="Pfam" id="PF06429"/>
    </source>
</evidence>
<dbReference type="InterPro" id="IPR037925">
    <property type="entry name" value="FlgE/F/G-like"/>
</dbReference>
<dbReference type="InterPro" id="IPR020013">
    <property type="entry name" value="Flagellar_FlgE/F/G"/>
</dbReference>
<keyword evidence="6" id="KW-0969">Cilium</keyword>